<gene>
    <name evidence="2" type="ORF">DFH08DRAFT_1039743</name>
</gene>
<evidence type="ECO:0000313" key="3">
    <source>
        <dbReference type="Proteomes" id="UP001218218"/>
    </source>
</evidence>
<feature type="region of interest" description="Disordered" evidence="1">
    <location>
        <begin position="183"/>
        <end position="236"/>
    </location>
</feature>
<sequence>MKREVHSVPPPDLPDSRSPGAPGSHHLDLRGDSTTSNSQYHNAKKDTAQGRSKGLYAPAPCTPIKPPLALPNPYPLPSAPPHAPAPARTGTEIEIDTGGPPPLPFRSHISLSLTLLPFRSRPPTFTPFPFIPSARPFALPAPAPLIAGHAIPPMPPPLLALGGVDPGLPSPLPPLMCSSRSSRSSCSLPSPSDDAHKMSPAPLASEWGTSAPAHPYNPPHPKLAMGPSGATSSACARHSAHWRHPSCSRAVKFHCPPSRDR</sequence>
<evidence type="ECO:0000256" key="1">
    <source>
        <dbReference type="SAM" id="MobiDB-lite"/>
    </source>
</evidence>
<evidence type="ECO:0000313" key="2">
    <source>
        <dbReference type="EMBL" id="KAJ7315561.1"/>
    </source>
</evidence>
<dbReference type="AlphaFoldDB" id="A0AAD7EE23"/>
<feature type="region of interest" description="Disordered" evidence="1">
    <location>
        <begin position="1"/>
        <end position="102"/>
    </location>
</feature>
<comment type="caution">
    <text evidence="2">The sequence shown here is derived from an EMBL/GenBank/DDBJ whole genome shotgun (WGS) entry which is preliminary data.</text>
</comment>
<organism evidence="2 3">
    <name type="scientific">Mycena albidolilacea</name>
    <dbReference type="NCBI Taxonomy" id="1033008"/>
    <lineage>
        <taxon>Eukaryota</taxon>
        <taxon>Fungi</taxon>
        <taxon>Dikarya</taxon>
        <taxon>Basidiomycota</taxon>
        <taxon>Agaricomycotina</taxon>
        <taxon>Agaricomycetes</taxon>
        <taxon>Agaricomycetidae</taxon>
        <taxon>Agaricales</taxon>
        <taxon>Marasmiineae</taxon>
        <taxon>Mycenaceae</taxon>
        <taxon>Mycena</taxon>
    </lineage>
</organism>
<accession>A0AAD7EE23</accession>
<feature type="compositionally biased region" description="Polar residues" evidence="1">
    <location>
        <begin position="32"/>
        <end position="41"/>
    </location>
</feature>
<reference evidence="2" key="1">
    <citation type="submission" date="2023-03" db="EMBL/GenBank/DDBJ databases">
        <title>Massive genome expansion in bonnet fungi (Mycena s.s.) driven by repeated elements and novel gene families across ecological guilds.</title>
        <authorList>
            <consortium name="Lawrence Berkeley National Laboratory"/>
            <person name="Harder C.B."/>
            <person name="Miyauchi S."/>
            <person name="Viragh M."/>
            <person name="Kuo A."/>
            <person name="Thoen E."/>
            <person name="Andreopoulos B."/>
            <person name="Lu D."/>
            <person name="Skrede I."/>
            <person name="Drula E."/>
            <person name="Henrissat B."/>
            <person name="Morin E."/>
            <person name="Kohler A."/>
            <person name="Barry K."/>
            <person name="LaButti K."/>
            <person name="Morin E."/>
            <person name="Salamov A."/>
            <person name="Lipzen A."/>
            <person name="Mereny Z."/>
            <person name="Hegedus B."/>
            <person name="Baldrian P."/>
            <person name="Stursova M."/>
            <person name="Weitz H."/>
            <person name="Taylor A."/>
            <person name="Grigoriev I.V."/>
            <person name="Nagy L.G."/>
            <person name="Martin F."/>
            <person name="Kauserud H."/>
        </authorList>
    </citation>
    <scope>NUCLEOTIDE SEQUENCE</scope>
    <source>
        <strain evidence="2">CBHHK002</strain>
    </source>
</reference>
<feature type="compositionally biased region" description="Pro residues" evidence="1">
    <location>
        <begin position="60"/>
        <end position="84"/>
    </location>
</feature>
<keyword evidence="3" id="KW-1185">Reference proteome</keyword>
<dbReference type="Proteomes" id="UP001218218">
    <property type="component" value="Unassembled WGS sequence"/>
</dbReference>
<dbReference type="EMBL" id="JARIHO010000061">
    <property type="protein sequence ID" value="KAJ7315561.1"/>
    <property type="molecule type" value="Genomic_DNA"/>
</dbReference>
<name>A0AAD7EE23_9AGAR</name>
<protein>
    <submittedName>
        <fullName evidence="2">Uncharacterized protein</fullName>
    </submittedName>
</protein>
<feature type="compositionally biased region" description="Low complexity" evidence="1">
    <location>
        <begin position="183"/>
        <end position="192"/>
    </location>
</feature>
<proteinExistence type="predicted"/>